<dbReference type="SMART" id="SM00912">
    <property type="entry name" value="Haemagg_act"/>
    <property type="match status" value="1"/>
</dbReference>
<dbReference type="Gene3D" id="2.160.20.10">
    <property type="entry name" value="Single-stranded right-handed beta-helix, Pectin lyase-like"/>
    <property type="match status" value="3"/>
</dbReference>
<comment type="caution">
    <text evidence="4">The sequence shown here is derived from an EMBL/GenBank/DDBJ whole genome shotgun (WGS) entry which is preliminary data.</text>
</comment>
<feature type="signal peptide" evidence="2">
    <location>
        <begin position="1"/>
        <end position="24"/>
    </location>
</feature>
<dbReference type="EMBL" id="JBHFNQ010000155">
    <property type="protein sequence ID" value="MFB2879190.1"/>
    <property type="molecule type" value="Genomic_DNA"/>
</dbReference>
<evidence type="ECO:0000256" key="2">
    <source>
        <dbReference type="SAM" id="SignalP"/>
    </source>
</evidence>
<gene>
    <name evidence="4" type="ORF">ACE1CC_20235</name>
</gene>
<feature type="region of interest" description="Disordered" evidence="1">
    <location>
        <begin position="877"/>
        <end position="910"/>
    </location>
</feature>
<dbReference type="InterPro" id="IPR008638">
    <property type="entry name" value="FhaB/CdiA-like_TPS"/>
</dbReference>
<reference evidence="4 5" key="1">
    <citation type="submission" date="2024-09" db="EMBL/GenBank/DDBJ databases">
        <title>Floridaenema gen nov. (Aerosakkonemataceae, Aerosakkonematales ord. nov., Cyanobacteria) from benthic tropical and subtropical fresh waters, with the description of four new species.</title>
        <authorList>
            <person name="Moretto J.A."/>
            <person name="Berthold D.E."/>
            <person name="Lefler F.W."/>
            <person name="Huang I.-S."/>
            <person name="Laughinghouse H. IV."/>
        </authorList>
    </citation>
    <scope>NUCLEOTIDE SEQUENCE [LARGE SCALE GENOMIC DNA]</scope>
    <source>
        <strain evidence="4 5">BLCC-F46</strain>
    </source>
</reference>
<dbReference type="Pfam" id="PF05860">
    <property type="entry name" value="TPS"/>
    <property type="match status" value="1"/>
</dbReference>
<evidence type="ECO:0000259" key="3">
    <source>
        <dbReference type="SMART" id="SM00912"/>
    </source>
</evidence>
<evidence type="ECO:0000313" key="5">
    <source>
        <dbReference type="Proteomes" id="UP001576774"/>
    </source>
</evidence>
<evidence type="ECO:0000313" key="4">
    <source>
        <dbReference type="EMBL" id="MFB2879190.1"/>
    </source>
</evidence>
<dbReference type="Proteomes" id="UP001576774">
    <property type="component" value="Unassembled WGS sequence"/>
</dbReference>
<name>A0ABV4X8W2_9CYAN</name>
<dbReference type="NCBIfam" id="TIGR01901">
    <property type="entry name" value="adhes_NPXG"/>
    <property type="match status" value="1"/>
</dbReference>
<keyword evidence="2" id="KW-0732">Signal</keyword>
<dbReference type="InterPro" id="IPR011050">
    <property type="entry name" value="Pectin_lyase_fold/virulence"/>
</dbReference>
<dbReference type="InterPro" id="IPR012334">
    <property type="entry name" value="Pectin_lyas_fold"/>
</dbReference>
<feature type="domain" description="Filamentous haemagglutinin FhaB/tRNA nuclease CdiA-like TPS" evidence="3">
    <location>
        <begin position="29"/>
        <end position="140"/>
    </location>
</feature>
<proteinExistence type="predicted"/>
<accession>A0ABV4X8W2</accession>
<evidence type="ECO:0000256" key="1">
    <source>
        <dbReference type="SAM" id="MobiDB-lite"/>
    </source>
</evidence>
<organism evidence="4 5">
    <name type="scientific">Floridaenema aerugineum BLCC-F46</name>
    <dbReference type="NCBI Taxonomy" id="3153654"/>
    <lineage>
        <taxon>Bacteria</taxon>
        <taxon>Bacillati</taxon>
        <taxon>Cyanobacteriota</taxon>
        <taxon>Cyanophyceae</taxon>
        <taxon>Oscillatoriophycideae</taxon>
        <taxon>Aerosakkonematales</taxon>
        <taxon>Aerosakkonemataceae</taxon>
        <taxon>Floridanema</taxon>
        <taxon>Floridanema aerugineum</taxon>
    </lineage>
</organism>
<protein>
    <submittedName>
        <fullName evidence="4">Filamentous hemagglutinin N-terminal domain-containing protein</fullName>
    </submittedName>
</protein>
<sequence>MNNYLKQLGTISLLLLSANNPLSAQVIPDATLPNNSVVIPQGNSFRIEGGSTAGSNLFHSFREFSVPTGGEAFFNNAQNIQNIFSRVTGQNISNIDGLIRANGRANLFLINPNGIIFGRNAQLNIGGSFIGSTANSIRFLDGTQFSAVNPTAPSLLTINVPVGLQFGANPQSITNQSQATSLIQLPPLEPRIPIPTNVGLEVLPGQTLALIGGDLNLNNGNLTAFQGEIQLGSVASPGLVSLLPTATGIALDYSGISNFGNIELSGSASVNTSGLGGGAIRVRGGNVTLRDRSSLVSDTLGNLDGRGINIQANQFRLSDRSFIGATSLGAGAGGDITISTTDLIQLTGSGFAEFRRIIFDAALNGTINPLERQAGIFGGTALTGKSGNITLDTRQLILREGAGVSNPTFTLGTGGNVTIKASELAEFDSSGAFATTFGQGNSGSLNIDTGKLTIRNGAAISTSTFGAGNSGNINVRATESVLISTERADSSVSTGFATNTIGSTGTAGNIEINTGYLLLEEGGGISSASGFVAINRLIPASGKGGNLTINATESVQIIGTSSAITSRVSRSQIITGTAGSANSGDLTINTRQLIIRDGGAVGASTVDAGQGGKVTINASELVEVSGRTRDGAFSSFIVTASGDPLVASLFPSNPTGAAGNLSVTTGRLILRDGAIISVESSGTGNAGTLNVVANAIALDNKSSIDASVRSGEGGNINLQAPEIRLRRNSQISTNAGNANGGNITINTDNLVALENSDITANAVQGTGGRVSITAQGIFGTQFRPQLTPLSDITASSELGAQFSGIVEINTPEVDTSAGLVELPENFTDISNQIVAGCSASGGNNFVITGRGGLPEDPNQTLRSNTVWRDLRAFVQQGNRGAQGHRSTGAQERSASSTPPTPLPSYPPTSFTEATSWKINSFGQIELIGNSS</sequence>
<keyword evidence="5" id="KW-1185">Reference proteome</keyword>
<feature type="compositionally biased region" description="Polar residues" evidence="1">
    <location>
        <begin position="877"/>
        <end position="894"/>
    </location>
</feature>
<feature type="chain" id="PRO_5045100709" evidence="2">
    <location>
        <begin position="25"/>
        <end position="931"/>
    </location>
</feature>
<dbReference type="RefSeq" id="WP_413272239.1">
    <property type="nucleotide sequence ID" value="NZ_JBHFNQ010000155.1"/>
</dbReference>
<dbReference type="SUPFAM" id="SSF51126">
    <property type="entry name" value="Pectin lyase-like"/>
    <property type="match status" value="3"/>
</dbReference>